<keyword evidence="1" id="KW-0472">Membrane</keyword>
<comment type="caution">
    <text evidence="2">The sequence shown here is derived from an EMBL/GenBank/DDBJ whole genome shotgun (WGS) entry which is preliminary data.</text>
</comment>
<keyword evidence="1" id="KW-0812">Transmembrane</keyword>
<sequence length="121" mass="13574">MQSFLGCLLGAVIGLTLAVLLIPGAQIPGDIYQVIKIILMAGIFLGLVNFLVAPLLRLISFPIRWLFLGFFGLVIEIIFIELIDIVFTPEITLRGFWPVFWTGLLIWLATSILTKIWSRND</sequence>
<feature type="transmembrane region" description="Helical" evidence="1">
    <location>
        <begin position="65"/>
        <end position="87"/>
    </location>
</feature>
<reference evidence="3" key="1">
    <citation type="submission" date="2017-09" db="EMBL/GenBank/DDBJ databases">
        <title>Depth-based differentiation of microbial function through sediment-hosted aquifers and enrichment of novel symbionts in the deep terrestrial subsurface.</title>
        <authorList>
            <person name="Probst A.J."/>
            <person name="Ladd B."/>
            <person name="Jarett J.K."/>
            <person name="Geller-Mcgrath D.E."/>
            <person name="Sieber C.M.K."/>
            <person name="Emerson J.B."/>
            <person name="Anantharaman K."/>
            <person name="Thomas B.C."/>
            <person name="Malmstrom R."/>
            <person name="Stieglmeier M."/>
            <person name="Klingl A."/>
            <person name="Woyke T."/>
            <person name="Ryan C.M."/>
            <person name="Banfield J.F."/>
        </authorList>
    </citation>
    <scope>NUCLEOTIDE SEQUENCE [LARGE SCALE GENOMIC DNA]</scope>
</reference>
<evidence type="ECO:0000256" key="1">
    <source>
        <dbReference type="SAM" id="Phobius"/>
    </source>
</evidence>
<dbReference type="Pfam" id="PF04020">
    <property type="entry name" value="Phage_holin_4_2"/>
    <property type="match status" value="1"/>
</dbReference>
<dbReference type="PANTHER" id="PTHR37309">
    <property type="entry name" value="SLR0284 PROTEIN"/>
    <property type="match status" value="1"/>
</dbReference>
<name>A0A2M6XUA6_9BACT</name>
<keyword evidence="1" id="KW-1133">Transmembrane helix</keyword>
<feature type="transmembrane region" description="Helical" evidence="1">
    <location>
        <begin position="34"/>
        <end position="53"/>
    </location>
</feature>
<feature type="transmembrane region" description="Helical" evidence="1">
    <location>
        <begin position="99"/>
        <end position="117"/>
    </location>
</feature>
<gene>
    <name evidence="2" type="ORF">COT20_02020</name>
</gene>
<evidence type="ECO:0008006" key="4">
    <source>
        <dbReference type="Google" id="ProtNLM"/>
    </source>
</evidence>
<dbReference type="EMBL" id="PEXQ01000049">
    <property type="protein sequence ID" value="PIU15213.1"/>
    <property type="molecule type" value="Genomic_DNA"/>
</dbReference>
<proteinExistence type="predicted"/>
<dbReference type="Proteomes" id="UP000229784">
    <property type="component" value="Unassembled WGS sequence"/>
</dbReference>
<evidence type="ECO:0000313" key="2">
    <source>
        <dbReference type="EMBL" id="PIU15213.1"/>
    </source>
</evidence>
<protein>
    <recommendedName>
        <fullName evidence="4">Phage holin family protein</fullName>
    </recommendedName>
</protein>
<organism evidence="2 3">
    <name type="scientific">bacterium (Candidatus Gribaldobacteria) CG08_land_8_20_14_0_20_39_15</name>
    <dbReference type="NCBI Taxonomy" id="2014273"/>
    <lineage>
        <taxon>Bacteria</taxon>
        <taxon>Candidatus Gribaldobacteria</taxon>
    </lineage>
</organism>
<accession>A0A2M6XUA6</accession>
<dbReference type="PANTHER" id="PTHR37309:SF1">
    <property type="entry name" value="SLR0284 PROTEIN"/>
    <property type="match status" value="1"/>
</dbReference>
<dbReference type="InterPro" id="IPR007165">
    <property type="entry name" value="Phage_holin_4_2"/>
</dbReference>
<evidence type="ECO:0000313" key="3">
    <source>
        <dbReference type="Proteomes" id="UP000229784"/>
    </source>
</evidence>
<dbReference type="AlphaFoldDB" id="A0A2M6XUA6"/>